<keyword evidence="1" id="KW-0732">Signal</keyword>
<keyword evidence="3" id="KW-1185">Reference proteome</keyword>
<name>A0A1H2BL26_9ACTN</name>
<organism evidence="2 3">
    <name type="scientific">Actinoplanes derwentensis</name>
    <dbReference type="NCBI Taxonomy" id="113562"/>
    <lineage>
        <taxon>Bacteria</taxon>
        <taxon>Bacillati</taxon>
        <taxon>Actinomycetota</taxon>
        <taxon>Actinomycetes</taxon>
        <taxon>Micromonosporales</taxon>
        <taxon>Micromonosporaceae</taxon>
        <taxon>Actinoplanes</taxon>
    </lineage>
</organism>
<feature type="signal peptide" evidence="1">
    <location>
        <begin position="1"/>
        <end position="23"/>
    </location>
</feature>
<dbReference type="EMBL" id="LT629758">
    <property type="protein sequence ID" value="SDT58943.1"/>
    <property type="molecule type" value="Genomic_DNA"/>
</dbReference>
<dbReference type="STRING" id="113562.SAMN04489716_4706"/>
<dbReference type="Proteomes" id="UP000198688">
    <property type="component" value="Chromosome I"/>
</dbReference>
<protein>
    <recommendedName>
        <fullName evidence="4">Copper(I)-binding protein</fullName>
    </recommendedName>
</protein>
<dbReference type="SUPFAM" id="SSF110087">
    <property type="entry name" value="DR1885-like metal-binding protein"/>
    <property type="match status" value="1"/>
</dbReference>
<dbReference type="AlphaFoldDB" id="A0A1H2BL26"/>
<dbReference type="InterPro" id="IPR007410">
    <property type="entry name" value="LpqE-like"/>
</dbReference>
<dbReference type="InterPro" id="IPR058248">
    <property type="entry name" value="Lxx211020-like"/>
</dbReference>
<dbReference type="InterPro" id="IPR036182">
    <property type="entry name" value="PCuAC_sf"/>
</dbReference>
<dbReference type="OrthoDB" id="9796962at2"/>
<proteinExistence type="predicted"/>
<evidence type="ECO:0000313" key="3">
    <source>
        <dbReference type="Proteomes" id="UP000198688"/>
    </source>
</evidence>
<evidence type="ECO:0000256" key="1">
    <source>
        <dbReference type="SAM" id="SignalP"/>
    </source>
</evidence>
<reference evidence="2 3" key="1">
    <citation type="submission" date="2016-10" db="EMBL/GenBank/DDBJ databases">
        <authorList>
            <person name="de Groot N.N."/>
        </authorList>
    </citation>
    <scope>NUCLEOTIDE SEQUENCE [LARGE SCALE GENOMIC DNA]</scope>
    <source>
        <strain evidence="2 3">DSM 43941</strain>
    </source>
</reference>
<dbReference type="RefSeq" id="WP_092546599.1">
    <property type="nucleotide sequence ID" value="NZ_BOMJ01000066.1"/>
</dbReference>
<evidence type="ECO:0000313" key="2">
    <source>
        <dbReference type="EMBL" id="SDT58943.1"/>
    </source>
</evidence>
<feature type="chain" id="PRO_5009270077" description="Copper(I)-binding protein" evidence="1">
    <location>
        <begin position="24"/>
        <end position="185"/>
    </location>
</feature>
<dbReference type="Gene3D" id="2.60.40.1890">
    <property type="entry name" value="PCu(A)C copper chaperone"/>
    <property type="match status" value="1"/>
</dbReference>
<dbReference type="PROSITE" id="PS51257">
    <property type="entry name" value="PROKAR_LIPOPROTEIN"/>
    <property type="match status" value="1"/>
</dbReference>
<evidence type="ECO:0008006" key="4">
    <source>
        <dbReference type="Google" id="ProtNLM"/>
    </source>
</evidence>
<dbReference type="PANTHER" id="PTHR36302:SF1">
    <property type="entry name" value="COPPER CHAPERONE PCU(A)C"/>
    <property type="match status" value="1"/>
</dbReference>
<dbReference type="PANTHER" id="PTHR36302">
    <property type="entry name" value="BLR7088 PROTEIN"/>
    <property type="match status" value="1"/>
</dbReference>
<gene>
    <name evidence="2" type="ORF">SAMN04489716_4706</name>
</gene>
<dbReference type="Pfam" id="PF04314">
    <property type="entry name" value="PCuAC"/>
    <property type="match status" value="1"/>
</dbReference>
<accession>A0A1H2BL26</accession>
<sequence>MLTRTVVAVAALALTTLAGCGSADDSTASSAAPAVSSAAAPAAAAAALTVRDPWVKAADTGMTAAFATLVNNSGADVTIESATSPTSPIELHTMTMKDGAMVMEPKEGGFVIKAGATHELAPGGDHLMLMKPAAAVKPGDELSFTLKLTSGDTVAFTAVAKPFAGAQESYDPGMSMPSESAGAHK</sequence>